<name>A0A8H1QTI7_9ACTN</name>
<reference evidence="1 2" key="1">
    <citation type="submission" date="2018-10" db="EMBL/GenBank/DDBJ databases">
        <title>Isolation of pseudouridimycin from Streptomyces albus DSM 40763.</title>
        <authorList>
            <person name="Rosenqvist P."/>
            <person name="Metsae-Ketelae M."/>
            <person name="Virta P."/>
        </authorList>
    </citation>
    <scope>NUCLEOTIDE SEQUENCE [LARGE SCALE GENOMIC DNA]</scope>
    <source>
        <strain evidence="1 2">DSM 40763</strain>
    </source>
</reference>
<accession>A0A8H1QTI7</accession>
<dbReference type="Proteomes" id="UP000298111">
    <property type="component" value="Unassembled WGS sequence"/>
</dbReference>
<proteinExistence type="predicted"/>
<feature type="non-terminal residue" evidence="1">
    <location>
        <position position="68"/>
    </location>
</feature>
<dbReference type="EMBL" id="RCIY01000003">
    <property type="protein sequence ID" value="TGG89370.1"/>
    <property type="molecule type" value="Genomic_DNA"/>
</dbReference>
<evidence type="ECO:0000313" key="1">
    <source>
        <dbReference type="EMBL" id="TGG89370.1"/>
    </source>
</evidence>
<dbReference type="AlphaFoldDB" id="A0A8H1QTI7"/>
<organism evidence="1 2">
    <name type="scientific">Streptomyces albus</name>
    <dbReference type="NCBI Taxonomy" id="1888"/>
    <lineage>
        <taxon>Bacteria</taxon>
        <taxon>Bacillati</taxon>
        <taxon>Actinomycetota</taxon>
        <taxon>Actinomycetes</taxon>
        <taxon>Kitasatosporales</taxon>
        <taxon>Streptomycetaceae</taxon>
        <taxon>Streptomyces</taxon>
    </lineage>
</organism>
<comment type="caution">
    <text evidence="1">The sequence shown here is derived from an EMBL/GenBank/DDBJ whole genome shotgun (WGS) entry which is preliminary data.</text>
</comment>
<protein>
    <submittedName>
        <fullName evidence="1">Uncharacterized protein</fullName>
    </submittedName>
</protein>
<sequence>MTKETFLGCGRVLGEAGGTAVALQTLDYRGIAGDGLVGCPVRDLLPGRGGEAGCMDSVLDRIDGRVQF</sequence>
<gene>
    <name evidence="1" type="ORF">D8771_03125</name>
</gene>
<evidence type="ECO:0000313" key="2">
    <source>
        <dbReference type="Proteomes" id="UP000298111"/>
    </source>
</evidence>